<sequence>MFTTDIISGIRARAARDAALVLEHAGRDEIDPSLLDRVRACAAALEVAAAAPVRAGLGGGFKTGKSVLMGYLLGDAGLLPVADQAATGAIIEVHPVVGQVAATLPSPTATVRYFDRATVEQYRDELVKTLRAEAAPFGLSGPDGDSWPQLSAWCQTVLWPRPELRPRVLELIDLRDAVCGLPQLADGPSIEVPWQLARKHLLMIGESSGPRTGPPGWTPPPPVPAPRFLEPATLAAGRRLVERVRITVTVPQRCWPLEGRSTEQLVLCDTPGRGASPARVRDELLLRRLMSELDAFVVVMDPAHPDAAVVGELQREFAAASGHARAITVVNKFDQYPASAPELEAGLGVISEAAIRQVPSLSGLAAAWATATGVDEQAGHDVVFASAVTAWALEGADTPPPVPVPADSSLAQWRQAKARRARVWGALGDRAERRGIAGPLADYGDDGGMGRLRELLTGHVARVGLTRKLERMRQLRAELDEALLPAKVALRLWYESRRDDAEADRDALRAEVIRPARLELLATLERCDVDVFRRDFRLDNGLTAQEEVTRRALRHIGAWPVWTRLWDTVKDRQVWPNPRSHPMVGDELRGDFALARAAAEQDGRAVADLVVDLWLTRRRQEIGDRVKQFKAAIDPVRDRFGSEFDVHRRQLARAVQVQWLKAQLVEAGDPADSADAASRHPRDPFPLRREYRLAWHPESGALPADLHQVNIARLQHALSAAVVRAGLDAWAARLRVLTAELRDALEQLDREWCPPAEWTRFVLAAHPPVLRDAMPDEAPADFGDFEKDEEII</sequence>
<gene>
    <name evidence="1" type="ORF">ACFO3J_18365</name>
</gene>
<protein>
    <recommendedName>
        <fullName evidence="3">Dynamin family protein</fullName>
    </recommendedName>
</protein>
<evidence type="ECO:0008006" key="3">
    <source>
        <dbReference type="Google" id="ProtNLM"/>
    </source>
</evidence>
<accession>A0ABV8HRD6</accession>
<reference evidence="2" key="1">
    <citation type="journal article" date="2019" name="Int. J. Syst. Evol. Microbiol.">
        <title>The Global Catalogue of Microorganisms (GCM) 10K type strain sequencing project: providing services to taxonomists for standard genome sequencing and annotation.</title>
        <authorList>
            <consortium name="The Broad Institute Genomics Platform"/>
            <consortium name="The Broad Institute Genome Sequencing Center for Infectious Disease"/>
            <person name="Wu L."/>
            <person name="Ma J."/>
        </authorList>
    </citation>
    <scope>NUCLEOTIDE SEQUENCE [LARGE SCALE GENOMIC DNA]</scope>
    <source>
        <strain evidence="2">CGMCC 4.7237</strain>
    </source>
</reference>
<organism evidence="1 2">
    <name type="scientific">Streptomyces polygonati</name>
    <dbReference type="NCBI Taxonomy" id="1617087"/>
    <lineage>
        <taxon>Bacteria</taxon>
        <taxon>Bacillati</taxon>
        <taxon>Actinomycetota</taxon>
        <taxon>Actinomycetes</taxon>
        <taxon>Kitasatosporales</taxon>
        <taxon>Streptomycetaceae</taxon>
        <taxon>Streptomyces</taxon>
    </lineage>
</organism>
<dbReference type="SUPFAM" id="SSF52540">
    <property type="entry name" value="P-loop containing nucleoside triphosphate hydrolases"/>
    <property type="match status" value="1"/>
</dbReference>
<comment type="caution">
    <text evidence="1">The sequence shown here is derived from an EMBL/GenBank/DDBJ whole genome shotgun (WGS) entry which is preliminary data.</text>
</comment>
<dbReference type="RefSeq" id="WP_386430524.1">
    <property type="nucleotide sequence ID" value="NZ_JBHSBB010000013.1"/>
</dbReference>
<dbReference type="Proteomes" id="UP001595765">
    <property type="component" value="Unassembled WGS sequence"/>
</dbReference>
<proteinExistence type="predicted"/>
<keyword evidence="2" id="KW-1185">Reference proteome</keyword>
<evidence type="ECO:0000313" key="2">
    <source>
        <dbReference type="Proteomes" id="UP001595765"/>
    </source>
</evidence>
<dbReference type="InterPro" id="IPR027417">
    <property type="entry name" value="P-loop_NTPase"/>
</dbReference>
<dbReference type="Gene3D" id="3.40.50.300">
    <property type="entry name" value="P-loop containing nucleotide triphosphate hydrolases"/>
    <property type="match status" value="1"/>
</dbReference>
<evidence type="ECO:0000313" key="1">
    <source>
        <dbReference type="EMBL" id="MFC4033429.1"/>
    </source>
</evidence>
<name>A0ABV8HRD6_9ACTN</name>
<dbReference type="EMBL" id="JBHSBB010000013">
    <property type="protein sequence ID" value="MFC4033429.1"/>
    <property type="molecule type" value="Genomic_DNA"/>
</dbReference>